<evidence type="ECO:0000313" key="3">
    <source>
        <dbReference type="Proteomes" id="UP000601361"/>
    </source>
</evidence>
<feature type="transmembrane region" description="Helical" evidence="1">
    <location>
        <begin position="31"/>
        <end position="51"/>
    </location>
</feature>
<keyword evidence="3" id="KW-1185">Reference proteome</keyword>
<organism evidence="2 3">
    <name type="scientific">Hymenobacter glacieicola</name>
    <dbReference type="NCBI Taxonomy" id="1562124"/>
    <lineage>
        <taxon>Bacteria</taxon>
        <taxon>Pseudomonadati</taxon>
        <taxon>Bacteroidota</taxon>
        <taxon>Cytophagia</taxon>
        <taxon>Cytophagales</taxon>
        <taxon>Hymenobacteraceae</taxon>
        <taxon>Hymenobacter</taxon>
    </lineage>
</organism>
<evidence type="ECO:0000256" key="1">
    <source>
        <dbReference type="SAM" id="Phobius"/>
    </source>
</evidence>
<comment type="caution">
    <text evidence="2">The sequence shown here is derived from an EMBL/GenBank/DDBJ whole genome shotgun (WGS) entry which is preliminary data.</text>
</comment>
<evidence type="ECO:0000313" key="2">
    <source>
        <dbReference type="EMBL" id="GGG35897.1"/>
    </source>
</evidence>
<reference evidence="3" key="1">
    <citation type="journal article" date="2019" name="Int. J. Syst. Evol. Microbiol.">
        <title>The Global Catalogue of Microorganisms (GCM) 10K type strain sequencing project: providing services to taxonomists for standard genome sequencing and annotation.</title>
        <authorList>
            <consortium name="The Broad Institute Genomics Platform"/>
            <consortium name="The Broad Institute Genome Sequencing Center for Infectious Disease"/>
            <person name="Wu L."/>
            <person name="Ma J."/>
        </authorList>
    </citation>
    <scope>NUCLEOTIDE SEQUENCE [LARGE SCALE GENOMIC DNA]</scope>
    <source>
        <strain evidence="3">CGMCC 1.12990</strain>
    </source>
</reference>
<keyword evidence="1" id="KW-0472">Membrane</keyword>
<keyword evidence="1" id="KW-1133">Transmembrane helix</keyword>
<gene>
    <name evidence="2" type="ORF">GCM10011378_10200</name>
</gene>
<dbReference type="EMBL" id="BMGS01000002">
    <property type="protein sequence ID" value="GGG35897.1"/>
    <property type="molecule type" value="Genomic_DNA"/>
</dbReference>
<dbReference type="Proteomes" id="UP000601361">
    <property type="component" value="Unassembled WGS sequence"/>
</dbReference>
<sequence length="57" mass="6386">MKPACNTGRAWGRGWRANLCMVFQQEPGEMLRLRLGLTGFLLIIQVLQGVLLGEVGW</sequence>
<name>A0ABQ1WLY7_9BACT</name>
<protein>
    <submittedName>
        <fullName evidence="2">Uncharacterized protein</fullName>
    </submittedName>
</protein>
<proteinExistence type="predicted"/>
<accession>A0ABQ1WLY7</accession>
<keyword evidence="1" id="KW-0812">Transmembrane</keyword>